<feature type="compositionally biased region" description="Polar residues" evidence="1">
    <location>
        <begin position="23"/>
        <end position="34"/>
    </location>
</feature>
<name>A0AAV9Z414_9AGAR</name>
<reference evidence="2 3" key="1">
    <citation type="journal article" date="2024" name="J Genomics">
        <title>Draft genome sequencing and assembly of Favolaschia claudopus CIRM-BRFM 2984 isolated from oak limbs.</title>
        <authorList>
            <person name="Navarro D."/>
            <person name="Drula E."/>
            <person name="Chaduli D."/>
            <person name="Cazenave R."/>
            <person name="Ahrendt S."/>
            <person name="Wang J."/>
            <person name="Lipzen A."/>
            <person name="Daum C."/>
            <person name="Barry K."/>
            <person name="Grigoriev I.V."/>
            <person name="Favel A."/>
            <person name="Rosso M.N."/>
            <person name="Martin F."/>
        </authorList>
    </citation>
    <scope>NUCLEOTIDE SEQUENCE [LARGE SCALE GENOMIC DNA]</scope>
    <source>
        <strain evidence="2 3">CIRM-BRFM 2984</strain>
    </source>
</reference>
<evidence type="ECO:0000313" key="2">
    <source>
        <dbReference type="EMBL" id="KAK6971366.1"/>
    </source>
</evidence>
<dbReference type="AlphaFoldDB" id="A0AAV9Z414"/>
<keyword evidence="3" id="KW-1185">Reference proteome</keyword>
<feature type="region of interest" description="Disordered" evidence="1">
    <location>
        <begin position="230"/>
        <end position="284"/>
    </location>
</feature>
<protein>
    <submittedName>
        <fullName evidence="2">Uncharacterized protein</fullName>
    </submittedName>
</protein>
<evidence type="ECO:0000256" key="1">
    <source>
        <dbReference type="SAM" id="MobiDB-lite"/>
    </source>
</evidence>
<organism evidence="2 3">
    <name type="scientific">Favolaschia claudopus</name>
    <dbReference type="NCBI Taxonomy" id="2862362"/>
    <lineage>
        <taxon>Eukaryota</taxon>
        <taxon>Fungi</taxon>
        <taxon>Dikarya</taxon>
        <taxon>Basidiomycota</taxon>
        <taxon>Agaricomycotina</taxon>
        <taxon>Agaricomycetes</taxon>
        <taxon>Agaricomycetidae</taxon>
        <taxon>Agaricales</taxon>
        <taxon>Marasmiineae</taxon>
        <taxon>Mycenaceae</taxon>
        <taxon>Favolaschia</taxon>
    </lineage>
</organism>
<dbReference type="Proteomes" id="UP001362999">
    <property type="component" value="Unassembled WGS sequence"/>
</dbReference>
<dbReference type="EMBL" id="JAWWNJ010000214">
    <property type="protein sequence ID" value="KAK6971366.1"/>
    <property type="molecule type" value="Genomic_DNA"/>
</dbReference>
<evidence type="ECO:0000313" key="3">
    <source>
        <dbReference type="Proteomes" id="UP001362999"/>
    </source>
</evidence>
<sequence length="368" mass="41350">MTAFGIKTLFTPNHHLPTRAKARTSNTSQDQPSDSGADRFSPDWPDIALAEKTLTTTPVARLSRLALPLHTHPPTGEGNRILKTTRKPFLLLSTRSNPRRRAVLDGFRGRTVISPNRPRSFACLLHNLLKASTINGKPINRTGPACRARLEKLLDAQRREQTRSLQLTGTNQEVDDHPELMTHLVELVDAQKHEKDAKSNSARKKIDVETKAARDGAMKGLVRREALTDVSSLEGASVREKQGQRKPRNSGNESDKENCDEPKPKRRRNQLTHIVKNRNAADAKRLEQARKLEQDRHNESMALQHRTLEIQEQITSGIGGTPHAETNRSEAAARMQYEDSERRRIDAEHRAAEAERHASFLAAVSHKK</sequence>
<proteinExistence type="predicted"/>
<comment type="caution">
    <text evidence="2">The sequence shown here is derived from an EMBL/GenBank/DDBJ whole genome shotgun (WGS) entry which is preliminary data.</text>
</comment>
<gene>
    <name evidence="2" type="ORF">R3P38DRAFT_3242587</name>
</gene>
<feature type="region of interest" description="Disordered" evidence="1">
    <location>
        <begin position="192"/>
        <end position="213"/>
    </location>
</feature>
<accession>A0AAV9Z414</accession>
<feature type="compositionally biased region" description="Basic and acidic residues" evidence="1">
    <location>
        <begin position="253"/>
        <end position="263"/>
    </location>
</feature>
<feature type="region of interest" description="Disordered" evidence="1">
    <location>
        <begin position="315"/>
        <end position="343"/>
    </location>
</feature>
<feature type="region of interest" description="Disordered" evidence="1">
    <location>
        <begin position="10"/>
        <end position="42"/>
    </location>
</feature>